<keyword evidence="3" id="KW-1185">Reference proteome</keyword>
<dbReference type="Proteomes" id="UP000622890">
    <property type="component" value="Unassembled WGS sequence"/>
</dbReference>
<evidence type="ECO:0000256" key="1">
    <source>
        <dbReference type="SAM" id="SignalP"/>
    </source>
</evidence>
<feature type="chain" id="PRO_5038080214" evidence="1">
    <location>
        <begin position="32"/>
        <end position="225"/>
    </location>
</feature>
<dbReference type="AlphaFoldDB" id="A0A934T3U9"/>
<sequence length="225" mass="25681">MNHEQYRGFRGQGWRIAALCAAAAFSLQSEASELTFEQVFHQRGEPAALHYQAVYSSGGAEHRMEVWRDADRRVKRRTDDRVETYASHQPGDAEFDMSILDLKKRIHTKVSRTNLYRIGNFTDWFDLGHALRHPKGGYTLSAAMAPKDATKPLQSCSWYELKQDGRSSRICWSAQQHVPMLIAAQDGRVVWRITEIDRKPIPAKTFDIHDAGFVYNDANGDIEPD</sequence>
<feature type="signal peptide" evidence="1">
    <location>
        <begin position="1"/>
        <end position="31"/>
    </location>
</feature>
<reference evidence="2" key="1">
    <citation type="submission" date="2021-01" db="EMBL/GenBank/DDBJ databases">
        <title>Genome sequence of strain Noviherbaspirillum sp. DKR-6.</title>
        <authorList>
            <person name="Chaudhary D.K."/>
        </authorList>
    </citation>
    <scope>NUCLEOTIDE SEQUENCE</scope>
    <source>
        <strain evidence="2">DKR-6</strain>
    </source>
</reference>
<gene>
    <name evidence="2" type="ORF">JJB74_26490</name>
</gene>
<dbReference type="RefSeq" id="WP_200597187.1">
    <property type="nucleotide sequence ID" value="NZ_JAEPBG010000018.1"/>
</dbReference>
<proteinExistence type="predicted"/>
<protein>
    <submittedName>
        <fullName evidence="2">Uncharacterized protein</fullName>
    </submittedName>
</protein>
<accession>A0A934T3U9</accession>
<comment type="caution">
    <text evidence="2">The sequence shown here is derived from an EMBL/GenBank/DDBJ whole genome shotgun (WGS) entry which is preliminary data.</text>
</comment>
<keyword evidence="1" id="KW-0732">Signal</keyword>
<dbReference type="EMBL" id="JAEPBG010000018">
    <property type="protein sequence ID" value="MBK4738188.1"/>
    <property type="molecule type" value="Genomic_DNA"/>
</dbReference>
<evidence type="ECO:0000313" key="2">
    <source>
        <dbReference type="EMBL" id="MBK4738188.1"/>
    </source>
</evidence>
<evidence type="ECO:0000313" key="3">
    <source>
        <dbReference type="Proteomes" id="UP000622890"/>
    </source>
</evidence>
<organism evidence="2 3">
    <name type="scientific">Noviherbaspirillum pedocola</name>
    <dbReference type="NCBI Taxonomy" id="2801341"/>
    <lineage>
        <taxon>Bacteria</taxon>
        <taxon>Pseudomonadati</taxon>
        <taxon>Pseudomonadota</taxon>
        <taxon>Betaproteobacteria</taxon>
        <taxon>Burkholderiales</taxon>
        <taxon>Oxalobacteraceae</taxon>
        <taxon>Noviherbaspirillum</taxon>
    </lineage>
</organism>
<name>A0A934T3U9_9BURK</name>